<dbReference type="AlphaFoldDB" id="A0A1W1C948"/>
<accession>A0A1W1C948</accession>
<comment type="subcellular location">
    <subcellularLocation>
        <location evidence="1">Membrane</location>
        <topology evidence="1">Multi-pass membrane protein</topology>
    </subcellularLocation>
</comment>
<keyword evidence="4 6" id="KW-0472">Membrane</keyword>
<dbReference type="InterPro" id="IPR024002">
    <property type="entry name" value="For/NO2_transpt_CS"/>
</dbReference>
<keyword evidence="3 6" id="KW-1133">Transmembrane helix</keyword>
<dbReference type="InterPro" id="IPR000292">
    <property type="entry name" value="For/NO2_transpt"/>
</dbReference>
<evidence type="ECO:0000256" key="5">
    <source>
        <dbReference type="ARBA" id="ARBA00049660"/>
    </source>
</evidence>
<evidence type="ECO:0000256" key="2">
    <source>
        <dbReference type="ARBA" id="ARBA00022692"/>
    </source>
</evidence>
<dbReference type="PROSITE" id="PS01006">
    <property type="entry name" value="FORMATE_NITRITE_TP_2"/>
    <property type="match status" value="1"/>
</dbReference>
<dbReference type="EMBL" id="FPHE01000113">
    <property type="protein sequence ID" value="SFV62252.1"/>
    <property type="molecule type" value="Genomic_DNA"/>
</dbReference>
<dbReference type="PANTHER" id="PTHR30520:SF6">
    <property type="entry name" value="FORMATE_NITRATE FAMILY TRANSPORTER (EUROFUNG)"/>
    <property type="match status" value="1"/>
</dbReference>
<feature type="transmembrane region" description="Helical" evidence="6">
    <location>
        <begin position="51"/>
        <end position="73"/>
    </location>
</feature>
<evidence type="ECO:0000256" key="6">
    <source>
        <dbReference type="SAM" id="Phobius"/>
    </source>
</evidence>
<comment type="similarity">
    <text evidence="5">Belongs to the FNT transporter (TC 1.A.16) family.</text>
</comment>
<evidence type="ECO:0000256" key="3">
    <source>
        <dbReference type="ARBA" id="ARBA00022989"/>
    </source>
</evidence>
<protein>
    <submittedName>
        <fullName evidence="7">Formate efflux transporter (TC 2.A.44 family)</fullName>
    </submittedName>
</protein>
<reference evidence="7" key="1">
    <citation type="submission" date="2016-10" db="EMBL/GenBank/DDBJ databases">
        <authorList>
            <person name="de Groot N.N."/>
        </authorList>
    </citation>
    <scope>NUCLEOTIDE SEQUENCE</scope>
</reference>
<organism evidence="7">
    <name type="scientific">hydrothermal vent metagenome</name>
    <dbReference type="NCBI Taxonomy" id="652676"/>
    <lineage>
        <taxon>unclassified sequences</taxon>
        <taxon>metagenomes</taxon>
        <taxon>ecological metagenomes</taxon>
    </lineage>
</organism>
<feature type="transmembrane region" description="Helical" evidence="6">
    <location>
        <begin position="20"/>
        <end position="39"/>
    </location>
</feature>
<dbReference type="GO" id="GO:0015499">
    <property type="term" value="F:formate transmembrane transporter activity"/>
    <property type="evidence" value="ECO:0007669"/>
    <property type="project" value="TreeGrafter"/>
</dbReference>
<dbReference type="Pfam" id="PF01226">
    <property type="entry name" value="Form_Nir_trans"/>
    <property type="match status" value="1"/>
</dbReference>
<dbReference type="PANTHER" id="PTHR30520">
    <property type="entry name" value="FORMATE TRANSPORTER-RELATED"/>
    <property type="match status" value="1"/>
</dbReference>
<feature type="transmembrane region" description="Helical" evidence="6">
    <location>
        <begin position="106"/>
        <end position="133"/>
    </location>
</feature>
<dbReference type="Gene3D" id="1.20.1080.10">
    <property type="entry name" value="Glycerol uptake facilitator protein"/>
    <property type="match status" value="1"/>
</dbReference>
<evidence type="ECO:0000313" key="7">
    <source>
        <dbReference type="EMBL" id="SFV62252.1"/>
    </source>
</evidence>
<proteinExistence type="inferred from homology"/>
<name>A0A1W1C948_9ZZZZ</name>
<dbReference type="GO" id="GO:0005886">
    <property type="term" value="C:plasma membrane"/>
    <property type="evidence" value="ECO:0007669"/>
    <property type="project" value="TreeGrafter"/>
</dbReference>
<evidence type="ECO:0000256" key="4">
    <source>
        <dbReference type="ARBA" id="ARBA00023136"/>
    </source>
</evidence>
<dbReference type="InterPro" id="IPR023271">
    <property type="entry name" value="Aquaporin-like"/>
</dbReference>
<gene>
    <name evidence="7" type="ORF">MNB_SV-12-408</name>
</gene>
<keyword evidence="2 6" id="KW-0812">Transmembrane</keyword>
<evidence type="ECO:0000256" key="1">
    <source>
        <dbReference type="ARBA" id="ARBA00004141"/>
    </source>
</evidence>
<sequence>MGANAVALAYKKTHLTFSEAFIRGIACNWLVCLAVILVASAKDTVSKIAGAWFPVMAFIASGFEHCVANMFIIPAGITASLDPTVAKAVMSAHPAWDLTTLNTSSFIFGNLIPVTLGNIFSGAVLVGGIYWFLYVKEENKEYAHLSIKIEIFRSFFARITGTLIRQYRYAKIMIFRYTRTKHSS</sequence>